<dbReference type="RefSeq" id="WP_068344623.1">
    <property type="nucleotide sequence ID" value="NZ_LQBQ01000001.1"/>
</dbReference>
<reference evidence="1 2" key="1">
    <citation type="submission" date="2015-12" db="EMBL/GenBank/DDBJ databases">
        <authorList>
            <person name="Shamseldin A."/>
            <person name="Moawad H."/>
            <person name="Abd El-Rahim W.M."/>
            <person name="Sadowsky M.J."/>
        </authorList>
    </citation>
    <scope>NUCLEOTIDE SEQUENCE [LARGE SCALE GENOMIC DNA]</scope>
    <source>
        <strain evidence="1 2">ZGT118</strain>
    </source>
</reference>
<dbReference type="EMBL" id="LQBQ01000001">
    <property type="protein sequence ID" value="KUJ86171.1"/>
    <property type="molecule type" value="Genomic_DNA"/>
</dbReference>
<dbReference type="OrthoDB" id="7738517at2"/>
<gene>
    <name evidence="1" type="ORF">AVO45_04210</name>
</gene>
<comment type="caution">
    <text evidence="1">The sequence shown here is derived from an EMBL/GenBank/DDBJ whole genome shotgun (WGS) entry which is preliminary data.</text>
</comment>
<dbReference type="AlphaFoldDB" id="A0A124F5S3"/>
<evidence type="ECO:0008006" key="3">
    <source>
        <dbReference type="Google" id="ProtNLM"/>
    </source>
</evidence>
<dbReference type="Proteomes" id="UP000053791">
    <property type="component" value="Unassembled WGS sequence"/>
</dbReference>
<dbReference type="SUPFAM" id="SSF52402">
    <property type="entry name" value="Adenine nucleotide alpha hydrolases-like"/>
    <property type="match status" value="1"/>
</dbReference>
<keyword evidence="2" id="KW-1185">Reference proteome</keyword>
<organism evidence="1 2">
    <name type="scientific">Ruegeria marisrubri</name>
    <dbReference type="NCBI Taxonomy" id="1685379"/>
    <lineage>
        <taxon>Bacteria</taxon>
        <taxon>Pseudomonadati</taxon>
        <taxon>Pseudomonadota</taxon>
        <taxon>Alphaproteobacteria</taxon>
        <taxon>Rhodobacterales</taxon>
        <taxon>Roseobacteraceae</taxon>
        <taxon>Ruegeria</taxon>
    </lineage>
</organism>
<dbReference type="STRING" id="1685379.AVO45_04210"/>
<accession>A0A124F5S3</accession>
<proteinExistence type="predicted"/>
<evidence type="ECO:0000313" key="2">
    <source>
        <dbReference type="Proteomes" id="UP000053791"/>
    </source>
</evidence>
<sequence length="225" mass="24845">MTGDQNRKRLLIAAESFVDARPAIQIARHLAGVAVSDIGGLLVERALETDTLPSFAQRVVTSSGSLALLPQASRMRQMLESDAKAFQEQLTRLARQFSVGWSFEREPGDPVERFIHASAKWDWLVIGHRRIGSYRGCIVTIQPENQATPDIPSLSDLIARASHARTMSLSASLPAEEILKRLELTCAELVLIDAARGPIRSPEQIRMLLEAARCPVFIIRPPETS</sequence>
<evidence type="ECO:0000313" key="1">
    <source>
        <dbReference type="EMBL" id="KUJ86171.1"/>
    </source>
</evidence>
<protein>
    <recommendedName>
        <fullName evidence="3">UspA domain-containing protein</fullName>
    </recommendedName>
</protein>
<name>A0A124F5S3_9RHOB</name>